<dbReference type="InterPro" id="IPR036291">
    <property type="entry name" value="NAD(P)-bd_dom_sf"/>
</dbReference>
<dbReference type="PANTHER" id="PTHR43157:SF31">
    <property type="entry name" value="PHOSPHATIDYLINOSITOL-GLYCAN BIOSYNTHESIS CLASS F PROTEIN"/>
    <property type="match status" value="1"/>
</dbReference>
<sequence length="336" mass="37827">MDQWTWTVLKTFLADYRTDLFHLCNLWKVLVLAVGGLFLLKIYSTLTLGICKDKRDLRGKTVIITGGNTGIGKETAMELARRHARVILACRNQEKAKLASDDIVSLTGNKNVKIMKLDLSSQKSVRKFAEEFKRTNDRLDILINNAAVFALRERTLTVDGYETTFATNHLGHFLLTNLLLDLLKKSAPSRIINVSSESHRLGTIRFDNLNSERSYVSDIAYSHTKLANILFTRELAKRLARTGVTTYSLHPGLVCTDIFRHYFGVRKFLVNLVISMYGKTALQGAQTTVFLAVKPGIESFSGSYFSDCKVVGTSAKAMDMKIAQKLWEVSEEMTRL</sequence>
<keyword evidence="3" id="KW-0812">Transmembrane</keyword>
<comment type="similarity">
    <text evidence="2">Belongs to the short-chain dehydrogenases/reductases (SDR) family.</text>
</comment>
<evidence type="ECO:0000256" key="3">
    <source>
        <dbReference type="SAM" id="Phobius"/>
    </source>
</evidence>
<evidence type="ECO:0000313" key="4">
    <source>
        <dbReference type="Proteomes" id="UP000694941"/>
    </source>
</evidence>
<evidence type="ECO:0000313" key="5">
    <source>
        <dbReference type="RefSeq" id="XP_013773390.1"/>
    </source>
</evidence>
<dbReference type="InterPro" id="IPR002347">
    <property type="entry name" value="SDR_fam"/>
</dbReference>
<dbReference type="GeneID" id="106458425"/>
<organism evidence="4 5">
    <name type="scientific">Limulus polyphemus</name>
    <name type="common">Atlantic horseshoe crab</name>
    <dbReference type="NCBI Taxonomy" id="6850"/>
    <lineage>
        <taxon>Eukaryota</taxon>
        <taxon>Metazoa</taxon>
        <taxon>Ecdysozoa</taxon>
        <taxon>Arthropoda</taxon>
        <taxon>Chelicerata</taxon>
        <taxon>Merostomata</taxon>
        <taxon>Xiphosura</taxon>
        <taxon>Limulidae</taxon>
        <taxon>Limulus</taxon>
    </lineage>
</organism>
<dbReference type="PRINTS" id="PR00081">
    <property type="entry name" value="GDHRDH"/>
</dbReference>
<proteinExistence type="inferred from homology"/>
<dbReference type="Pfam" id="PF00106">
    <property type="entry name" value="adh_short"/>
    <property type="match status" value="1"/>
</dbReference>
<accession>A0ABM1B2D4</accession>
<dbReference type="RefSeq" id="XP_013773390.1">
    <property type="nucleotide sequence ID" value="XM_013917936.2"/>
</dbReference>
<evidence type="ECO:0000256" key="1">
    <source>
        <dbReference type="ARBA" id="ARBA00023002"/>
    </source>
</evidence>
<dbReference type="PANTHER" id="PTHR43157">
    <property type="entry name" value="PHOSPHATIDYLINOSITOL-GLYCAN BIOSYNTHESIS CLASS F PROTEIN-RELATED"/>
    <property type="match status" value="1"/>
</dbReference>
<dbReference type="PRINTS" id="PR00080">
    <property type="entry name" value="SDRFAMILY"/>
</dbReference>
<name>A0ABM1B2D4_LIMPO</name>
<keyword evidence="1" id="KW-0560">Oxidoreductase</keyword>
<keyword evidence="3" id="KW-1133">Transmembrane helix</keyword>
<keyword evidence="4" id="KW-1185">Reference proteome</keyword>
<evidence type="ECO:0000256" key="2">
    <source>
        <dbReference type="RuleBase" id="RU000363"/>
    </source>
</evidence>
<reference evidence="5" key="1">
    <citation type="submission" date="2025-08" db="UniProtKB">
        <authorList>
            <consortium name="RefSeq"/>
        </authorList>
    </citation>
    <scope>IDENTIFICATION</scope>
    <source>
        <tissue evidence="5">Muscle</tissue>
    </source>
</reference>
<gene>
    <name evidence="5" type="primary">LOC106458425</name>
</gene>
<keyword evidence="3" id="KW-0472">Membrane</keyword>
<dbReference type="Gene3D" id="3.40.50.720">
    <property type="entry name" value="NAD(P)-binding Rossmann-like Domain"/>
    <property type="match status" value="1"/>
</dbReference>
<dbReference type="Proteomes" id="UP000694941">
    <property type="component" value="Unplaced"/>
</dbReference>
<feature type="transmembrane region" description="Helical" evidence="3">
    <location>
        <begin position="20"/>
        <end position="40"/>
    </location>
</feature>
<dbReference type="SUPFAM" id="SSF51735">
    <property type="entry name" value="NAD(P)-binding Rossmann-fold domains"/>
    <property type="match status" value="1"/>
</dbReference>
<protein>
    <submittedName>
        <fullName evidence="5">Retinol dehydrogenase 11-like</fullName>
    </submittedName>
</protein>